<dbReference type="GO" id="GO:0050821">
    <property type="term" value="P:protein stabilization"/>
    <property type="evidence" value="ECO:0007669"/>
    <property type="project" value="TreeGrafter"/>
</dbReference>
<organism evidence="4 5">
    <name type="scientific">Candidatus Magnetoglobus multicellularis str. Araruama</name>
    <dbReference type="NCBI Taxonomy" id="890399"/>
    <lineage>
        <taxon>Bacteria</taxon>
        <taxon>Pseudomonadati</taxon>
        <taxon>Thermodesulfobacteriota</taxon>
        <taxon>Desulfobacteria</taxon>
        <taxon>Desulfobacterales</taxon>
        <taxon>Desulfobacteraceae</taxon>
        <taxon>Candidatus Magnetoglobus</taxon>
    </lineage>
</organism>
<comment type="caution">
    <text evidence="4">The sequence shown here is derived from an EMBL/GenBank/DDBJ whole genome shotgun (WGS) entry which is preliminary data.</text>
</comment>
<evidence type="ECO:0000256" key="3">
    <source>
        <dbReference type="SAM" id="Coils"/>
    </source>
</evidence>
<evidence type="ECO:0000256" key="1">
    <source>
        <dbReference type="ARBA" id="ARBA00009091"/>
    </source>
</evidence>
<gene>
    <name evidence="4" type="ORF">OMM_00056</name>
</gene>
<evidence type="ECO:0000256" key="2">
    <source>
        <dbReference type="ARBA" id="ARBA00022729"/>
    </source>
</evidence>
<sequence length="159" mass="18561">MIMPTFANDLNKIGVVDFQEILETSKVGKAAQKEIKSEGEKMEETLKEKGAEIETLKKKLERDALVIDRDTRDEREREIRIKINDIKALQKKYMSDFRDLEARMLDRIRTQLIDIIEDIGKKDGYLLIMEKNQAGVLYSPNTVDITEKVIRLYNKKVEK</sequence>
<dbReference type="EMBL" id="ATBP01000002">
    <property type="protein sequence ID" value="ETR74630.1"/>
    <property type="molecule type" value="Genomic_DNA"/>
</dbReference>
<dbReference type="InterPro" id="IPR005632">
    <property type="entry name" value="Chaperone_Skp"/>
</dbReference>
<reference evidence="5" key="1">
    <citation type="submission" date="2012-11" db="EMBL/GenBank/DDBJ databases">
        <authorList>
            <person name="Lucero-Rivera Y.E."/>
            <person name="Tovar-Ramirez D."/>
        </authorList>
    </citation>
    <scope>NUCLEOTIDE SEQUENCE [LARGE SCALE GENOMIC DNA]</scope>
    <source>
        <strain evidence="5">Araruama</strain>
    </source>
</reference>
<dbReference type="PANTHER" id="PTHR35089:SF1">
    <property type="entry name" value="CHAPERONE PROTEIN SKP"/>
    <property type="match status" value="1"/>
</dbReference>
<protein>
    <submittedName>
        <fullName evidence="4">Outer membrane protein</fullName>
    </submittedName>
</protein>
<accession>A0A1V1PIL3</accession>
<dbReference type="SMART" id="SM00935">
    <property type="entry name" value="OmpH"/>
    <property type="match status" value="1"/>
</dbReference>
<dbReference type="Pfam" id="PF03938">
    <property type="entry name" value="OmpH"/>
    <property type="match status" value="1"/>
</dbReference>
<dbReference type="Proteomes" id="UP000189670">
    <property type="component" value="Unassembled WGS sequence"/>
</dbReference>
<evidence type="ECO:0000313" key="4">
    <source>
        <dbReference type="EMBL" id="ETR74630.1"/>
    </source>
</evidence>
<dbReference type="AlphaFoldDB" id="A0A1V1PIL3"/>
<dbReference type="InterPro" id="IPR024930">
    <property type="entry name" value="Skp_dom_sf"/>
</dbReference>
<dbReference type="Gene3D" id="3.30.910.20">
    <property type="entry name" value="Skp domain"/>
    <property type="match status" value="1"/>
</dbReference>
<dbReference type="PANTHER" id="PTHR35089">
    <property type="entry name" value="CHAPERONE PROTEIN SKP"/>
    <property type="match status" value="1"/>
</dbReference>
<keyword evidence="3" id="KW-0175">Coiled coil</keyword>
<feature type="coiled-coil region" evidence="3">
    <location>
        <begin position="39"/>
        <end position="92"/>
    </location>
</feature>
<proteinExistence type="inferred from homology"/>
<dbReference type="GO" id="GO:0005829">
    <property type="term" value="C:cytosol"/>
    <property type="evidence" value="ECO:0007669"/>
    <property type="project" value="TreeGrafter"/>
</dbReference>
<evidence type="ECO:0000313" key="5">
    <source>
        <dbReference type="Proteomes" id="UP000189670"/>
    </source>
</evidence>
<dbReference type="SUPFAM" id="SSF111384">
    <property type="entry name" value="OmpH-like"/>
    <property type="match status" value="1"/>
</dbReference>
<keyword evidence="2" id="KW-0732">Signal</keyword>
<dbReference type="GO" id="GO:0051082">
    <property type="term" value="F:unfolded protein binding"/>
    <property type="evidence" value="ECO:0007669"/>
    <property type="project" value="InterPro"/>
</dbReference>
<name>A0A1V1PIL3_9BACT</name>
<comment type="similarity">
    <text evidence="1">Belongs to the Skp family.</text>
</comment>